<dbReference type="InterPro" id="IPR001202">
    <property type="entry name" value="WW_dom"/>
</dbReference>
<feature type="compositionally biased region" description="Polar residues" evidence="2">
    <location>
        <begin position="331"/>
        <end position="349"/>
    </location>
</feature>
<dbReference type="PANTHER" id="PTHR13482:SF3">
    <property type="entry name" value="MICROPROCESSOR COMPLEX SUBUNIT DGCR8"/>
    <property type="match status" value="1"/>
</dbReference>
<evidence type="ECO:0000313" key="5">
    <source>
        <dbReference type="EMBL" id="CAH0520840.1"/>
    </source>
</evidence>
<accession>A0ABN8D735</accession>
<feature type="domain" description="WW" evidence="3">
    <location>
        <begin position="68"/>
        <end position="101"/>
    </location>
</feature>
<evidence type="ECO:0000259" key="4">
    <source>
        <dbReference type="PROSITE" id="PS50137"/>
    </source>
</evidence>
<name>A0ABN8D735_9STRA</name>
<dbReference type="Gene3D" id="2.20.70.10">
    <property type="match status" value="1"/>
</dbReference>
<feature type="region of interest" description="Disordered" evidence="2">
    <location>
        <begin position="460"/>
        <end position="486"/>
    </location>
</feature>
<evidence type="ECO:0008006" key="7">
    <source>
        <dbReference type="Google" id="ProtNLM"/>
    </source>
</evidence>
<comment type="caution">
    <text evidence="5">The sequence shown here is derived from an EMBL/GenBank/DDBJ whole genome shotgun (WGS) entry which is preliminary data.</text>
</comment>
<evidence type="ECO:0000313" key="6">
    <source>
        <dbReference type="Proteomes" id="UP001158986"/>
    </source>
</evidence>
<feature type="compositionally biased region" description="Basic and acidic residues" evidence="2">
    <location>
        <begin position="314"/>
        <end position="327"/>
    </location>
</feature>
<dbReference type="PANTHER" id="PTHR13482">
    <property type="entry name" value="MICRORNA PROCESSOR COMPLEX SUBUNIT DGCR8"/>
    <property type="match status" value="1"/>
</dbReference>
<proteinExistence type="predicted"/>
<dbReference type="EMBL" id="CAKLCB010000372">
    <property type="protein sequence ID" value="CAH0520840.1"/>
    <property type="molecule type" value="Genomic_DNA"/>
</dbReference>
<evidence type="ECO:0000256" key="2">
    <source>
        <dbReference type="SAM" id="MobiDB-lite"/>
    </source>
</evidence>
<feature type="domain" description="DRBM" evidence="4">
    <location>
        <begin position="210"/>
        <end position="277"/>
    </location>
</feature>
<dbReference type="Pfam" id="PF00035">
    <property type="entry name" value="dsrm"/>
    <property type="match status" value="1"/>
</dbReference>
<dbReference type="Proteomes" id="UP001158986">
    <property type="component" value="Unassembled WGS sequence"/>
</dbReference>
<evidence type="ECO:0000256" key="1">
    <source>
        <dbReference type="PROSITE-ProRule" id="PRU00266"/>
    </source>
</evidence>
<keyword evidence="1" id="KW-0694">RNA-binding</keyword>
<dbReference type="PROSITE" id="PS50137">
    <property type="entry name" value="DS_RBD"/>
    <property type="match status" value="1"/>
</dbReference>
<protein>
    <recommendedName>
        <fullName evidence="7">WW domain-containing protein</fullName>
    </recommendedName>
</protein>
<evidence type="ECO:0000259" key="3">
    <source>
        <dbReference type="PROSITE" id="PS50020"/>
    </source>
</evidence>
<dbReference type="InterPro" id="IPR014720">
    <property type="entry name" value="dsRBD_dom"/>
</dbReference>
<gene>
    <name evidence="5" type="ORF">PBS001_LOCUS7305</name>
</gene>
<dbReference type="SMART" id="SM00358">
    <property type="entry name" value="DSRM"/>
    <property type="match status" value="1"/>
</dbReference>
<dbReference type="InterPro" id="IPR040375">
    <property type="entry name" value="DGCR8"/>
</dbReference>
<dbReference type="InterPro" id="IPR036020">
    <property type="entry name" value="WW_dom_sf"/>
</dbReference>
<dbReference type="SUPFAM" id="SSF54768">
    <property type="entry name" value="dsRNA-binding domain-like"/>
    <property type="match status" value="1"/>
</dbReference>
<feature type="region of interest" description="Disordered" evidence="2">
    <location>
        <begin position="296"/>
        <end position="372"/>
    </location>
</feature>
<dbReference type="PROSITE" id="PS50020">
    <property type="entry name" value="WW_DOMAIN_2"/>
    <property type="match status" value="1"/>
</dbReference>
<dbReference type="CDD" id="cd00048">
    <property type="entry name" value="DSRM_SF"/>
    <property type="match status" value="1"/>
</dbReference>
<dbReference type="SMART" id="SM00456">
    <property type="entry name" value="WW"/>
    <property type="match status" value="1"/>
</dbReference>
<dbReference type="Gene3D" id="3.30.160.20">
    <property type="match status" value="1"/>
</dbReference>
<reference evidence="5 6" key="1">
    <citation type="submission" date="2021-11" db="EMBL/GenBank/DDBJ databases">
        <authorList>
            <person name="Islam A."/>
            <person name="Islam S."/>
            <person name="Flora M.S."/>
            <person name="Rahman M."/>
            <person name="Ziaur R.M."/>
            <person name="Epstein J.H."/>
            <person name="Hassan M."/>
            <person name="Klassen M."/>
            <person name="Woodard K."/>
            <person name="Webb A."/>
            <person name="Webby R.J."/>
            <person name="El Zowalaty M.E."/>
        </authorList>
    </citation>
    <scope>NUCLEOTIDE SEQUENCE [LARGE SCALE GENOMIC DNA]</scope>
    <source>
        <strain evidence="5">Pbs1</strain>
    </source>
</reference>
<sequence>MRTPHVDAKQHLDGFACAPGLIQLSSAAAEASAEADNISSNSSNNNAAYYNDSNNNDNRNTVFATADASLPSGWQRIIHGSGLPCYVHSVLGVVCWTRPYLLCAETCDTLSQPEFHRLVKQHVPPLSIFTPPENVATKKKKVVTSKTALSSMTAPQEMSSAQLKKRKLDGVAKEQKSTDQQQLMTLEEFKMLSISDPRILQACMELSIKTPAQVLQEYQNRNRGVSINYNTVQVEGGGVKLFKTIVTAGSTVAEGVASTKKIAKQLGAQQVLAVLHEHTARTYYEVAEMYNNSLKGQPATAESSTYGPTVPLRNDVKGKHSTGDLRHQRGGSASNHMRTRRSPPNQEYDGSSGYRDYGVDRRGNAPPQWSTYNQQPMQLSQQQVGLWDCGGQQKDAGMDNARSERVVVYSTTPAGSAGDYSSGQYYNNAYMGGNAWGHYPNANHPSEPHAPQVYSQQYIGSYEGGQPPAENRPYGNYHSSDRSNASIERVTANLRNQMLNQ</sequence>
<feature type="compositionally biased region" description="Polar residues" evidence="2">
    <location>
        <begin position="296"/>
        <end position="307"/>
    </location>
</feature>
<keyword evidence="6" id="KW-1185">Reference proteome</keyword>
<dbReference type="SUPFAM" id="SSF51045">
    <property type="entry name" value="WW domain"/>
    <property type="match status" value="1"/>
</dbReference>
<organism evidence="5 6">
    <name type="scientific">Peronospora belbahrii</name>
    <dbReference type="NCBI Taxonomy" id="622444"/>
    <lineage>
        <taxon>Eukaryota</taxon>
        <taxon>Sar</taxon>
        <taxon>Stramenopiles</taxon>
        <taxon>Oomycota</taxon>
        <taxon>Peronosporomycetes</taxon>
        <taxon>Peronosporales</taxon>
        <taxon>Peronosporaceae</taxon>
        <taxon>Peronospora</taxon>
    </lineage>
</organism>